<feature type="compositionally biased region" description="Basic and acidic residues" evidence="3">
    <location>
        <begin position="388"/>
        <end position="404"/>
    </location>
</feature>
<feature type="region of interest" description="Disordered" evidence="3">
    <location>
        <begin position="379"/>
        <end position="404"/>
    </location>
</feature>
<feature type="region of interest" description="Disordered" evidence="3">
    <location>
        <begin position="72"/>
        <end position="95"/>
    </location>
</feature>
<organism evidence="4">
    <name type="scientific">Musa acuminata subsp. malaccensis</name>
    <name type="common">Wild banana</name>
    <name type="synonym">Musa malaccensis</name>
    <dbReference type="NCBI Taxonomy" id="214687"/>
    <lineage>
        <taxon>Eukaryota</taxon>
        <taxon>Viridiplantae</taxon>
        <taxon>Streptophyta</taxon>
        <taxon>Embryophyta</taxon>
        <taxon>Tracheophyta</taxon>
        <taxon>Spermatophyta</taxon>
        <taxon>Magnoliopsida</taxon>
        <taxon>Liliopsida</taxon>
        <taxon>Zingiberales</taxon>
        <taxon>Musaceae</taxon>
        <taxon>Musa</taxon>
    </lineage>
</organism>
<evidence type="ECO:0000256" key="3">
    <source>
        <dbReference type="SAM" id="MobiDB-lite"/>
    </source>
</evidence>
<feature type="coiled-coil region" evidence="2">
    <location>
        <begin position="241"/>
        <end position="268"/>
    </location>
</feature>
<dbReference type="AlphaFoldDB" id="A0A8D7EXC0"/>
<accession>A0A8D7EXC0</accession>
<evidence type="ECO:0000256" key="1">
    <source>
        <dbReference type="ARBA" id="ARBA00010954"/>
    </source>
</evidence>
<dbReference type="InterPro" id="IPR008862">
    <property type="entry name" value="Tcp11"/>
</dbReference>
<comment type="similarity">
    <text evidence="1">Belongs to the TCP11 family.</text>
</comment>
<keyword evidence="2" id="KW-0175">Coiled coil</keyword>
<evidence type="ECO:0000256" key="2">
    <source>
        <dbReference type="SAM" id="Coils"/>
    </source>
</evidence>
<reference evidence="4" key="1">
    <citation type="submission" date="2021-03" db="EMBL/GenBank/DDBJ databases">
        <authorList>
            <consortium name="Genoscope - CEA"/>
            <person name="William W."/>
        </authorList>
    </citation>
    <scope>NUCLEOTIDE SEQUENCE</scope>
    <source>
        <strain evidence="4">Doubled-haploid Pahang</strain>
    </source>
</reference>
<dbReference type="PANTHER" id="PTHR12832">
    <property type="entry name" value="TESTIS-SPECIFIC PROTEIN PBS13 T-COMPLEX 11"/>
    <property type="match status" value="1"/>
</dbReference>
<evidence type="ECO:0000313" key="4">
    <source>
        <dbReference type="EMBL" id="CAG1833142.1"/>
    </source>
</evidence>
<dbReference type="PANTHER" id="PTHR12832:SF11">
    <property type="entry name" value="LD23868P"/>
    <property type="match status" value="1"/>
</dbReference>
<dbReference type="EMBL" id="HG996472">
    <property type="protein sequence ID" value="CAG1833142.1"/>
    <property type="molecule type" value="Genomic_DNA"/>
</dbReference>
<proteinExistence type="inferred from homology"/>
<name>A0A8D7EXC0_MUSAM</name>
<gene>
    <name evidence="4" type="ORF">GSMUA_90620.1</name>
</gene>
<sequence length="1178" mass="131831">MDSRGTVESPEVARPAAVALDFTDAEVASSRARIPRRIRRRLLEGKSSGPSSVEEIEAKLRDADLRRQQFHEWLSSKARPKPRSPSWSSGEDDPGQRLEAKLFAAEQKRLSLLTKSQMRLARLGELRQAAKSGVRMRFEREREELGTRVESRVQQAEANRMRLIKAHLQRRAAIQERTTRSLLQRIIRENKYKECALSAIFQKRAAAEKKRMGLLEAEKKRAHARVVQARRIAKTVYHRRETERRRMKEQLESRLQKAKRQRAEYLKQRGSPRSTARLNLIRHGDFLSRKLARCWRRFVRLRRTTFALAKAFQVLELNEESIKSMPFEQVALLIESTTSLKTTKALLERLESRFSLLLSSGPSGVENIDHLLKHLASPNRKVPTNRTPGERGGTKRGAVRESRSVETTMSRYPVRVVLCAYMILGHPNAVFSGQGERETALRESAISFLQEFELLIKVILGGPKSARLSSQSFSDVSLDLHKESSNSLPREQSFRCQLRTFDSAWHSYLYRFVVWKVKDARSLEEDLVRAACQLELSMLQTCKMTAEGQPLDLSHDMRAIQKQVIEDQKLLREKVRHLSGNAGIERMESALSDTRFKFFEAKENGSPLATPLAHISSTSASKSLGKQLVSVSHEHNVEIKGRSNRVVRSLFGISSSMQPRVGTEVQNVDVQSSCTVGTQSSPTENELLVNEIMHWGHGSFSSNPDTIKSEEIGIKVIIKETMEKAFWDGILDSLKTGRPDYGRILGLVKEVRDELCDLAPQSWKQDILNSIDLDILSQVLDSGSQDIDYFGNILENVLVMLQKLSSPANEDDMRKAHQKMLNSLTDIARSSDKQSNSFVVASIKGLRFVLEQIQTLKKEVSVARIKLMEPLIKGSAGLEYLQKAFTDSYGSPLEAANSLPATLRWLSPLSNSLEEEWNEHIDLCSIFLANHGLPVTAVRTGGGLSASSKQHDGLFNASAGVDELPECNGEMVDKLVRIGLLKLASAIEGLTIETIPETLKLNVLRLRTVQSQFQKIIVIATSILVLRQVLLSEKSVASSELEAVILKTVKGLSELLKSSPDVGVEDIIEVVVRSSSSYSNTSSETKLQSRKEMMAGMLTKSLQNDNAVFAKVSRSIYLAARGVVLGGSGARGRKLADAALKRVGATMLSDQVVNVGNVLIMMAIVTGRVHDPWYRVLV</sequence>
<protein>
    <submittedName>
        <fullName evidence="4">(wild Malaysian banana) hypothetical protein</fullName>
    </submittedName>
</protein>
<dbReference type="Pfam" id="PF05794">
    <property type="entry name" value="Tcp11"/>
    <property type="match status" value="1"/>
</dbReference>